<keyword evidence="4" id="KW-1185">Reference proteome</keyword>
<evidence type="ECO:0000313" key="3">
    <source>
        <dbReference type="EMBL" id="MBB2176972.1"/>
    </source>
</evidence>
<organism evidence="3 4">
    <name type="scientific">Gluconacetobacter johannae</name>
    <dbReference type="NCBI Taxonomy" id="112140"/>
    <lineage>
        <taxon>Bacteria</taxon>
        <taxon>Pseudomonadati</taxon>
        <taxon>Pseudomonadota</taxon>
        <taxon>Alphaproteobacteria</taxon>
        <taxon>Acetobacterales</taxon>
        <taxon>Acetobacteraceae</taxon>
        <taxon>Gluconacetobacter</taxon>
    </lineage>
</organism>
<feature type="compositionally biased region" description="Basic and acidic residues" evidence="1">
    <location>
        <begin position="183"/>
        <end position="227"/>
    </location>
</feature>
<sequence length="235" mass="25880">MPLPFSDWMPWWLQLALLIGGALFAFVWLLMPFAVFGVKGRLDAIALQLEDLQAELRVLALAPEDRRPAMPAPPRTAPAPVVEPAPVPARPAEPPAGSRASDAYAPRPERPAAPRPTRFDPPPAIETPRAPPPVEPPPAMPPRPVVRAPLDDARPMPWHDRPAAPPREPPPIARPAPPVERAPMADRGGEPRHAEPRPLDSRQIGREAVDRARADDDWAARRPRSEPTLRWPPRT</sequence>
<keyword evidence="2" id="KW-0472">Membrane</keyword>
<name>A0A7W4J9I9_9PROT</name>
<feature type="transmembrane region" description="Helical" evidence="2">
    <location>
        <begin position="12"/>
        <end position="38"/>
    </location>
</feature>
<dbReference type="EMBL" id="JABEQH010000019">
    <property type="protein sequence ID" value="MBB2176972.1"/>
    <property type="molecule type" value="Genomic_DNA"/>
</dbReference>
<protein>
    <submittedName>
        <fullName evidence="3">Uncharacterized protein</fullName>
    </submittedName>
</protein>
<accession>A0A7W4J9I9</accession>
<gene>
    <name evidence="3" type="ORF">HLH21_13745</name>
</gene>
<keyword evidence="2" id="KW-0812">Transmembrane</keyword>
<dbReference type="Proteomes" id="UP000561066">
    <property type="component" value="Unassembled WGS sequence"/>
</dbReference>
<dbReference type="AlphaFoldDB" id="A0A7W4J9I9"/>
<feature type="compositionally biased region" description="Pro residues" evidence="1">
    <location>
        <begin position="113"/>
        <end position="144"/>
    </location>
</feature>
<keyword evidence="2" id="KW-1133">Transmembrane helix</keyword>
<dbReference type="RefSeq" id="WP_182944310.1">
    <property type="nucleotide sequence ID" value="NZ_JABEQH010000019.1"/>
</dbReference>
<feature type="compositionally biased region" description="Basic and acidic residues" evidence="1">
    <location>
        <begin position="149"/>
        <end position="162"/>
    </location>
</feature>
<comment type="caution">
    <text evidence="3">The sequence shown here is derived from an EMBL/GenBank/DDBJ whole genome shotgun (WGS) entry which is preliminary data.</text>
</comment>
<evidence type="ECO:0000256" key="1">
    <source>
        <dbReference type="SAM" id="MobiDB-lite"/>
    </source>
</evidence>
<feature type="compositionally biased region" description="Pro residues" evidence="1">
    <location>
        <begin position="163"/>
        <end position="180"/>
    </location>
</feature>
<reference evidence="3 4" key="1">
    <citation type="submission" date="2020-04" db="EMBL/GenBank/DDBJ databases">
        <title>Description of novel Gluconacetobacter.</title>
        <authorList>
            <person name="Sombolestani A."/>
        </authorList>
    </citation>
    <scope>NUCLEOTIDE SEQUENCE [LARGE SCALE GENOMIC DNA]</scope>
    <source>
        <strain evidence="3 4">LMG 21312</strain>
    </source>
</reference>
<evidence type="ECO:0000256" key="2">
    <source>
        <dbReference type="SAM" id="Phobius"/>
    </source>
</evidence>
<evidence type="ECO:0000313" key="4">
    <source>
        <dbReference type="Proteomes" id="UP000561066"/>
    </source>
</evidence>
<feature type="region of interest" description="Disordered" evidence="1">
    <location>
        <begin position="66"/>
        <end position="235"/>
    </location>
</feature>
<feature type="compositionally biased region" description="Pro residues" evidence="1">
    <location>
        <begin position="70"/>
        <end position="94"/>
    </location>
</feature>
<proteinExistence type="predicted"/>